<organism evidence="5 6">
    <name type="scientific">Marinospirillum insulare</name>
    <dbReference type="NCBI Taxonomy" id="217169"/>
    <lineage>
        <taxon>Bacteria</taxon>
        <taxon>Pseudomonadati</taxon>
        <taxon>Pseudomonadota</taxon>
        <taxon>Gammaproteobacteria</taxon>
        <taxon>Oceanospirillales</taxon>
        <taxon>Oceanospirillaceae</taxon>
        <taxon>Marinospirillum</taxon>
    </lineage>
</organism>
<dbReference type="PANTHER" id="PTHR44757:SF2">
    <property type="entry name" value="BIOFILM ARCHITECTURE MAINTENANCE PROTEIN MBAA"/>
    <property type="match status" value="1"/>
</dbReference>
<protein>
    <recommendedName>
        <fullName evidence="7">PAS domain S-box-containing protein/diguanylate cyclase (GGDEF) domain-containing protein</fullName>
    </recommendedName>
</protein>
<comment type="caution">
    <text evidence="5">The sequence shown here is derived from an EMBL/GenBank/DDBJ whole genome shotgun (WGS) entry which is preliminary data.</text>
</comment>
<feature type="transmembrane region" description="Helical" evidence="1">
    <location>
        <begin position="195"/>
        <end position="215"/>
    </location>
</feature>
<dbReference type="CDD" id="cd01948">
    <property type="entry name" value="EAL"/>
    <property type="match status" value="1"/>
</dbReference>
<evidence type="ECO:0000313" key="6">
    <source>
        <dbReference type="Proteomes" id="UP001156682"/>
    </source>
</evidence>
<feature type="transmembrane region" description="Helical" evidence="1">
    <location>
        <begin position="103"/>
        <end position="122"/>
    </location>
</feature>
<evidence type="ECO:0000259" key="3">
    <source>
        <dbReference type="PROSITE" id="PS50883"/>
    </source>
</evidence>
<dbReference type="PROSITE" id="PS50883">
    <property type="entry name" value="EAL"/>
    <property type="match status" value="1"/>
</dbReference>
<evidence type="ECO:0000259" key="2">
    <source>
        <dbReference type="PROSITE" id="PS50112"/>
    </source>
</evidence>
<dbReference type="SMART" id="SM00052">
    <property type="entry name" value="EAL"/>
    <property type="match status" value="1"/>
</dbReference>
<dbReference type="SMART" id="SM00267">
    <property type="entry name" value="GGDEF"/>
    <property type="match status" value="1"/>
</dbReference>
<dbReference type="PROSITE" id="PS50112">
    <property type="entry name" value="PAS"/>
    <property type="match status" value="1"/>
</dbReference>
<feature type="domain" description="GGDEF" evidence="4">
    <location>
        <begin position="433"/>
        <end position="566"/>
    </location>
</feature>
<evidence type="ECO:0008006" key="7">
    <source>
        <dbReference type="Google" id="ProtNLM"/>
    </source>
</evidence>
<keyword evidence="1" id="KW-0812">Transmembrane</keyword>
<keyword evidence="6" id="KW-1185">Reference proteome</keyword>
<evidence type="ECO:0000259" key="4">
    <source>
        <dbReference type="PROSITE" id="PS50887"/>
    </source>
</evidence>
<dbReference type="InterPro" id="IPR035919">
    <property type="entry name" value="EAL_sf"/>
</dbReference>
<sequence>MIRKLLFGWHQVAILFSTLLALSVLASFNFLLYHTLVELLRVVVLGGVFVLGWHTRRWSNNSALLVLSIAAGFIGVLELLHTLTYKGMGLMALDDPNIPTQLWLAFRYLEALAVLVAVLSLGKKVHIPSNFLGFGLLATLFCVTIFNGQFPDAFIEGKGLTPFKIYSEWVMILAFLASAFLLLNAKNHLEKDVRWLLAAAMLCNALSSFAFTQYIGVFDFANQLGHHLLLVSTYLIYRAILVTGLLTPYELLFSDLKKNEQRLESLVAESSASLRATQALNTAFIDNIPSSVSVKDTLNRYTLVNPAFEKLVGKSKEQILNKTFHEVLPIQLAQRVALSLEQVRGQVEACVTEDVVVFDDKKIAFETIHFPVIDSNGCLLGSGTIATDVTERKASRAYIENLAHFDQLTGLMNKVYFVKQAEEQMQRCKGTACQCALIYIDLDHFKDVNDSLGHDVGDKFLCVLAKKLQLLVANQGLVSRYSGDEFLVLLTNLPNKAFIIDFVENLQSHLSHPVNVDSYDLATNSSVGIASYPADGQDFTTLFRNASTAMYAVKSDGRNNYQFFEKNMQEEAQERISLLSKLRVALENQELSLNYQPQYDSTGTQIIGAEALLRWEHPELGFVSPARFIPLAEDSGLIVPIGEWVLNQACQQAIKIQQTGIPPFVMSVNLSAVQFRKGDLVETVKKALATSGLEPQYLGLELTESLLLKDQKRLLQMLSQLKELGVQLSIDDFGTGYSNLSYLKRFAVDKLKIDQSFVRDMENDTDDYALVTTVIQLAHSLGLEVTAEGVETQQQMQMLAELKCDEFQGYYFAKPMPADEFVLYLQA</sequence>
<keyword evidence="1" id="KW-0472">Membrane</keyword>
<dbReference type="RefSeq" id="WP_051610133.1">
    <property type="nucleotide sequence ID" value="NZ_BSOR01000001.1"/>
</dbReference>
<dbReference type="Pfam" id="PF00990">
    <property type="entry name" value="GGDEF"/>
    <property type="match status" value="1"/>
</dbReference>
<feature type="transmembrane region" description="Helical" evidence="1">
    <location>
        <begin position="31"/>
        <end position="51"/>
    </location>
</feature>
<dbReference type="NCBIfam" id="TIGR00254">
    <property type="entry name" value="GGDEF"/>
    <property type="match status" value="1"/>
</dbReference>
<feature type="transmembrane region" description="Helical" evidence="1">
    <location>
        <begin position="166"/>
        <end position="183"/>
    </location>
</feature>
<dbReference type="Gene3D" id="3.30.70.270">
    <property type="match status" value="1"/>
</dbReference>
<dbReference type="InterPro" id="IPR033425">
    <property type="entry name" value="MASE3"/>
</dbReference>
<dbReference type="InterPro" id="IPR000160">
    <property type="entry name" value="GGDEF_dom"/>
</dbReference>
<feature type="domain" description="EAL" evidence="3">
    <location>
        <begin position="575"/>
        <end position="827"/>
    </location>
</feature>
<dbReference type="SMART" id="SM00091">
    <property type="entry name" value="PAS"/>
    <property type="match status" value="1"/>
</dbReference>
<dbReference type="PANTHER" id="PTHR44757">
    <property type="entry name" value="DIGUANYLATE CYCLASE DGCP"/>
    <property type="match status" value="1"/>
</dbReference>
<feature type="transmembrane region" description="Helical" evidence="1">
    <location>
        <begin position="129"/>
        <end position="146"/>
    </location>
</feature>
<dbReference type="SUPFAM" id="SSF141868">
    <property type="entry name" value="EAL domain-like"/>
    <property type="match status" value="1"/>
</dbReference>
<dbReference type="Pfam" id="PF17159">
    <property type="entry name" value="MASE3"/>
    <property type="match status" value="1"/>
</dbReference>
<dbReference type="CDD" id="cd01949">
    <property type="entry name" value="GGDEF"/>
    <property type="match status" value="1"/>
</dbReference>
<name>A0ABQ5ZR60_9GAMM</name>
<evidence type="ECO:0000313" key="5">
    <source>
        <dbReference type="EMBL" id="GLR62631.1"/>
    </source>
</evidence>
<reference evidence="6" key="1">
    <citation type="journal article" date="2019" name="Int. J. Syst. Evol. Microbiol.">
        <title>The Global Catalogue of Microorganisms (GCM) 10K type strain sequencing project: providing services to taxonomists for standard genome sequencing and annotation.</title>
        <authorList>
            <consortium name="The Broad Institute Genomics Platform"/>
            <consortium name="The Broad Institute Genome Sequencing Center for Infectious Disease"/>
            <person name="Wu L."/>
            <person name="Ma J."/>
        </authorList>
    </citation>
    <scope>NUCLEOTIDE SEQUENCE [LARGE SCALE GENOMIC DNA]</scope>
    <source>
        <strain evidence="6">NBRC 100033</strain>
    </source>
</reference>
<dbReference type="InterPro" id="IPR052155">
    <property type="entry name" value="Biofilm_reg_signaling"/>
</dbReference>
<dbReference type="InterPro" id="IPR035965">
    <property type="entry name" value="PAS-like_dom_sf"/>
</dbReference>
<dbReference type="InterPro" id="IPR013656">
    <property type="entry name" value="PAS_4"/>
</dbReference>
<dbReference type="Pfam" id="PF00563">
    <property type="entry name" value="EAL"/>
    <property type="match status" value="1"/>
</dbReference>
<feature type="domain" description="PAS" evidence="2">
    <location>
        <begin position="277"/>
        <end position="328"/>
    </location>
</feature>
<evidence type="ECO:0000256" key="1">
    <source>
        <dbReference type="SAM" id="Phobius"/>
    </source>
</evidence>
<dbReference type="PROSITE" id="PS50887">
    <property type="entry name" value="GGDEF"/>
    <property type="match status" value="1"/>
</dbReference>
<dbReference type="Proteomes" id="UP001156682">
    <property type="component" value="Unassembled WGS sequence"/>
</dbReference>
<dbReference type="CDD" id="cd00130">
    <property type="entry name" value="PAS"/>
    <property type="match status" value="1"/>
</dbReference>
<dbReference type="InterPro" id="IPR001633">
    <property type="entry name" value="EAL_dom"/>
</dbReference>
<gene>
    <name evidence="5" type="ORF">GCM10007878_00660</name>
</gene>
<dbReference type="SUPFAM" id="SSF55785">
    <property type="entry name" value="PYP-like sensor domain (PAS domain)"/>
    <property type="match status" value="1"/>
</dbReference>
<dbReference type="NCBIfam" id="TIGR00229">
    <property type="entry name" value="sensory_box"/>
    <property type="match status" value="1"/>
</dbReference>
<feature type="transmembrane region" description="Helical" evidence="1">
    <location>
        <begin position="63"/>
        <end position="83"/>
    </location>
</feature>
<dbReference type="Gene3D" id="3.20.20.450">
    <property type="entry name" value="EAL domain"/>
    <property type="match status" value="1"/>
</dbReference>
<dbReference type="InterPro" id="IPR000014">
    <property type="entry name" value="PAS"/>
</dbReference>
<dbReference type="InterPro" id="IPR043128">
    <property type="entry name" value="Rev_trsase/Diguanyl_cyclase"/>
</dbReference>
<accession>A0ABQ5ZR60</accession>
<keyword evidence="1" id="KW-1133">Transmembrane helix</keyword>
<dbReference type="Gene3D" id="3.30.450.20">
    <property type="entry name" value="PAS domain"/>
    <property type="match status" value="1"/>
</dbReference>
<dbReference type="EMBL" id="BSOR01000001">
    <property type="protein sequence ID" value="GLR62631.1"/>
    <property type="molecule type" value="Genomic_DNA"/>
</dbReference>
<dbReference type="SUPFAM" id="SSF55073">
    <property type="entry name" value="Nucleotide cyclase"/>
    <property type="match status" value="1"/>
</dbReference>
<dbReference type="InterPro" id="IPR029787">
    <property type="entry name" value="Nucleotide_cyclase"/>
</dbReference>
<dbReference type="Pfam" id="PF08448">
    <property type="entry name" value="PAS_4"/>
    <property type="match status" value="1"/>
</dbReference>
<proteinExistence type="predicted"/>